<evidence type="ECO:0000256" key="5">
    <source>
        <dbReference type="ARBA" id="ARBA00023049"/>
    </source>
</evidence>
<dbReference type="GO" id="GO:0004222">
    <property type="term" value="F:metalloendopeptidase activity"/>
    <property type="evidence" value="ECO:0007669"/>
    <property type="project" value="InterPro"/>
</dbReference>
<accession>A0A6M5K9F5</accession>
<evidence type="ECO:0000256" key="1">
    <source>
        <dbReference type="ARBA" id="ARBA00022670"/>
    </source>
</evidence>
<evidence type="ECO:0000256" key="2">
    <source>
        <dbReference type="ARBA" id="ARBA00022723"/>
    </source>
</evidence>
<comment type="cofactor">
    <cofactor evidence="6">
        <name>Zn(2+)</name>
        <dbReference type="ChEBI" id="CHEBI:29105"/>
    </cofactor>
    <text evidence="6">Binds 1 zinc ion per subunit.</text>
</comment>
<dbReference type="AlphaFoldDB" id="A0A6M5K9F5"/>
<evidence type="ECO:0000313" key="8">
    <source>
        <dbReference type="EMBL" id="QJU69490.1"/>
    </source>
</evidence>
<dbReference type="InterPro" id="IPR051156">
    <property type="entry name" value="Mito/Outer_Membr_Metalloprot"/>
</dbReference>
<dbReference type="EMBL" id="MT370819">
    <property type="protein sequence ID" value="QJU69490.1"/>
    <property type="molecule type" value="mRNA"/>
</dbReference>
<protein>
    <submittedName>
        <fullName evidence="8">M48_6B_AS1</fullName>
    </submittedName>
</protein>
<keyword evidence="3 6" id="KW-0378">Hydrolase</keyword>
<reference evidence="8" key="1">
    <citation type="submission" date="2020-04" db="EMBL/GenBank/DDBJ databases">
        <authorList>
            <person name="Guo W."/>
        </authorList>
    </citation>
    <scope>NUCLEOTIDE SEQUENCE</scope>
</reference>
<name>A0A6M5K9F5_WHEAT</name>
<sequence length="102" mass="11224">MCAPGGKIIVYTGLLDKFSTDAEIAAVLGHEVCALACKNVLYCETEYLTLGGCLYRLVTWLPVASCVILSVGCTRHCKAHRRGAHQEHVDSHAHGFPRHLYR</sequence>
<dbReference type="Pfam" id="PF01435">
    <property type="entry name" value="Peptidase_M48"/>
    <property type="match status" value="1"/>
</dbReference>
<keyword evidence="2" id="KW-0479">Metal-binding</keyword>
<evidence type="ECO:0000256" key="4">
    <source>
        <dbReference type="ARBA" id="ARBA00022833"/>
    </source>
</evidence>
<comment type="similarity">
    <text evidence="6">Belongs to the peptidase M48 family.</text>
</comment>
<feature type="domain" description="Peptidase M48" evidence="7">
    <location>
        <begin position="3"/>
        <end position="33"/>
    </location>
</feature>
<dbReference type="PANTHER" id="PTHR22726:SF1">
    <property type="entry name" value="METALLOENDOPEPTIDASE OMA1, MITOCHONDRIAL"/>
    <property type="match status" value="1"/>
</dbReference>
<dbReference type="InterPro" id="IPR001915">
    <property type="entry name" value="Peptidase_M48"/>
</dbReference>
<organism evidence="8">
    <name type="scientific">Triticum aestivum</name>
    <name type="common">Wheat</name>
    <dbReference type="NCBI Taxonomy" id="4565"/>
    <lineage>
        <taxon>Eukaryota</taxon>
        <taxon>Viridiplantae</taxon>
        <taxon>Streptophyta</taxon>
        <taxon>Embryophyta</taxon>
        <taxon>Tracheophyta</taxon>
        <taxon>Spermatophyta</taxon>
        <taxon>Magnoliopsida</taxon>
        <taxon>Liliopsida</taxon>
        <taxon>Poales</taxon>
        <taxon>Poaceae</taxon>
        <taxon>BOP clade</taxon>
        <taxon>Pooideae</taxon>
        <taxon>Triticodae</taxon>
        <taxon>Triticeae</taxon>
        <taxon>Triticinae</taxon>
        <taxon>Triticum</taxon>
    </lineage>
</organism>
<proteinExistence type="evidence at transcript level"/>
<keyword evidence="1 6" id="KW-0645">Protease</keyword>
<dbReference type="PANTHER" id="PTHR22726">
    <property type="entry name" value="METALLOENDOPEPTIDASE OMA1"/>
    <property type="match status" value="1"/>
</dbReference>
<keyword evidence="5 6" id="KW-0482">Metalloprotease</keyword>
<evidence type="ECO:0000256" key="3">
    <source>
        <dbReference type="ARBA" id="ARBA00022801"/>
    </source>
</evidence>
<evidence type="ECO:0000256" key="6">
    <source>
        <dbReference type="RuleBase" id="RU003983"/>
    </source>
</evidence>
<keyword evidence="4 6" id="KW-0862">Zinc</keyword>
<evidence type="ECO:0000259" key="7">
    <source>
        <dbReference type="Pfam" id="PF01435"/>
    </source>
</evidence>
<dbReference type="GO" id="GO:0006508">
    <property type="term" value="P:proteolysis"/>
    <property type="evidence" value="ECO:0007669"/>
    <property type="project" value="UniProtKB-KW"/>
</dbReference>
<dbReference type="Gene3D" id="3.30.2010.10">
    <property type="entry name" value="Metalloproteases ('zincins'), catalytic domain"/>
    <property type="match status" value="1"/>
</dbReference>
<dbReference type="GO" id="GO:0046872">
    <property type="term" value="F:metal ion binding"/>
    <property type="evidence" value="ECO:0007669"/>
    <property type="project" value="UniProtKB-KW"/>
</dbReference>